<feature type="domain" description="Acylphosphatase-like" evidence="6">
    <location>
        <begin position="7"/>
        <end position="93"/>
    </location>
</feature>
<gene>
    <name evidence="7" type="ORF">D3876_00300</name>
</gene>
<dbReference type="PRINTS" id="PR00112">
    <property type="entry name" value="ACYLPHPHTASE"/>
</dbReference>
<comment type="similarity">
    <text evidence="1 5">Belongs to the acylphosphatase family.</text>
</comment>
<sequence length="95" mass="9975">MADCSTARRLRVTGRVQGVGYRDWATGAARSLGLSGWVRNRSDGSVEALASGSQEAVEAFIVACHQGPALARVTDVAVQDAEAPAERGFVFLPTV</sequence>
<comment type="caution">
    <text evidence="7">The sequence shown here is derived from an EMBL/GenBank/DDBJ whole genome shotgun (WGS) entry which is preliminary data.</text>
</comment>
<reference evidence="7 8" key="1">
    <citation type="submission" date="2018-09" db="EMBL/GenBank/DDBJ databases">
        <authorList>
            <person name="Zhu H."/>
        </authorList>
    </citation>
    <scope>NUCLEOTIDE SEQUENCE [LARGE SCALE GENOMIC DNA]</scope>
    <source>
        <strain evidence="7 8">K2R01-6</strain>
    </source>
</reference>
<dbReference type="Pfam" id="PF00708">
    <property type="entry name" value="Acylphosphatase"/>
    <property type="match status" value="1"/>
</dbReference>
<dbReference type="PROSITE" id="PS00151">
    <property type="entry name" value="ACYLPHOSPHATASE_2"/>
    <property type="match status" value="1"/>
</dbReference>
<evidence type="ECO:0000256" key="1">
    <source>
        <dbReference type="ARBA" id="ARBA00005614"/>
    </source>
</evidence>
<comment type="catalytic activity">
    <reaction evidence="3 4">
        <text>an acyl phosphate + H2O = a carboxylate + phosphate + H(+)</text>
        <dbReference type="Rhea" id="RHEA:14965"/>
        <dbReference type="ChEBI" id="CHEBI:15377"/>
        <dbReference type="ChEBI" id="CHEBI:15378"/>
        <dbReference type="ChEBI" id="CHEBI:29067"/>
        <dbReference type="ChEBI" id="CHEBI:43474"/>
        <dbReference type="ChEBI" id="CHEBI:59918"/>
        <dbReference type="EC" id="3.6.1.7"/>
    </reaction>
</comment>
<dbReference type="EC" id="3.6.1.7" evidence="2 4"/>
<dbReference type="GO" id="GO:0003998">
    <property type="term" value="F:acylphosphatase activity"/>
    <property type="evidence" value="ECO:0007669"/>
    <property type="project" value="UniProtKB-EC"/>
</dbReference>
<keyword evidence="8" id="KW-1185">Reference proteome</keyword>
<dbReference type="AlphaFoldDB" id="A0A418WSF1"/>
<dbReference type="InterPro" id="IPR001792">
    <property type="entry name" value="Acylphosphatase-like_dom"/>
</dbReference>
<dbReference type="Gene3D" id="3.30.70.100">
    <property type="match status" value="1"/>
</dbReference>
<name>A0A418WSF1_9SPHN</name>
<dbReference type="PANTHER" id="PTHR47268">
    <property type="entry name" value="ACYLPHOSPHATASE"/>
    <property type="match status" value="1"/>
</dbReference>
<dbReference type="InterPro" id="IPR020456">
    <property type="entry name" value="Acylphosphatase"/>
</dbReference>
<proteinExistence type="inferred from homology"/>
<evidence type="ECO:0000256" key="5">
    <source>
        <dbReference type="RuleBase" id="RU004168"/>
    </source>
</evidence>
<feature type="active site" evidence="4">
    <location>
        <position position="40"/>
    </location>
</feature>
<dbReference type="PANTHER" id="PTHR47268:SF4">
    <property type="entry name" value="ACYLPHOSPHATASE"/>
    <property type="match status" value="1"/>
</dbReference>
<dbReference type="EMBL" id="QYUM01000002">
    <property type="protein sequence ID" value="RJF94137.1"/>
    <property type="molecule type" value="Genomic_DNA"/>
</dbReference>
<evidence type="ECO:0000259" key="6">
    <source>
        <dbReference type="PROSITE" id="PS51160"/>
    </source>
</evidence>
<dbReference type="PROSITE" id="PS51160">
    <property type="entry name" value="ACYLPHOSPHATASE_3"/>
    <property type="match status" value="1"/>
</dbReference>
<protein>
    <recommendedName>
        <fullName evidence="2 4">acylphosphatase</fullName>
        <ecNumber evidence="2 4">3.6.1.7</ecNumber>
    </recommendedName>
</protein>
<evidence type="ECO:0000256" key="2">
    <source>
        <dbReference type="ARBA" id="ARBA00012150"/>
    </source>
</evidence>
<dbReference type="InterPro" id="IPR036046">
    <property type="entry name" value="Acylphosphatase-like_dom_sf"/>
</dbReference>
<dbReference type="InterPro" id="IPR017968">
    <property type="entry name" value="Acylphosphatase_CS"/>
</dbReference>
<dbReference type="OrthoDB" id="5295388at2"/>
<dbReference type="SUPFAM" id="SSF54975">
    <property type="entry name" value="Acylphosphatase/BLUF domain-like"/>
    <property type="match status" value="1"/>
</dbReference>
<accession>A0A418WSF1</accession>
<evidence type="ECO:0000313" key="8">
    <source>
        <dbReference type="Proteomes" id="UP000286100"/>
    </source>
</evidence>
<dbReference type="NCBIfam" id="NF010996">
    <property type="entry name" value="PRK14421.1"/>
    <property type="match status" value="1"/>
</dbReference>
<organism evidence="7 8">
    <name type="scientific">Sphingomonas cavernae</name>
    <dbReference type="NCBI Taxonomy" id="2320861"/>
    <lineage>
        <taxon>Bacteria</taxon>
        <taxon>Pseudomonadati</taxon>
        <taxon>Pseudomonadota</taxon>
        <taxon>Alphaproteobacteria</taxon>
        <taxon>Sphingomonadales</taxon>
        <taxon>Sphingomonadaceae</taxon>
        <taxon>Sphingomonas</taxon>
    </lineage>
</organism>
<evidence type="ECO:0000256" key="4">
    <source>
        <dbReference type="PROSITE-ProRule" id="PRU00520"/>
    </source>
</evidence>
<keyword evidence="4" id="KW-0378">Hydrolase</keyword>
<evidence type="ECO:0000256" key="3">
    <source>
        <dbReference type="ARBA" id="ARBA00047645"/>
    </source>
</evidence>
<dbReference type="Proteomes" id="UP000286100">
    <property type="component" value="Unassembled WGS sequence"/>
</dbReference>
<evidence type="ECO:0000313" key="7">
    <source>
        <dbReference type="EMBL" id="RJF94137.1"/>
    </source>
</evidence>
<feature type="active site" evidence="4">
    <location>
        <position position="22"/>
    </location>
</feature>